<dbReference type="Pfam" id="PF13377">
    <property type="entry name" value="Peripla_BP_3"/>
    <property type="match status" value="1"/>
</dbReference>
<sequence length="377" mass="41160">MHDGHDAGTPMNGDPQASAELLAARPSRRGPAKTGKVNIRDIAEKAGVSSATVSNVMRGAPNVSERTRKRVMQVVDELGYVPNAHALALTTPPNSVTLVVRAIAGGTYADMMSGVEREVTSRHMTFRLISTGLAQHTMDQVVNDLLSQRPKVAVVSADSGSDQEQDVKLAGNLRQFDNVGTKVVVLGRPRLTLPERIGVVDYTNERGMYEMTRYMISMGHTRFLYMGIMHASSVFHARYQGFLRALREAGIEHDPQYDTERFGDRADNVSDLLSRYHAGARFTAVVAATDSMALDAIVALRGLGLSVPDQVSVSGFDDMPYAEDLCVPLSTVHVPFLEMGRVAVRIGMGERENDVIMPTELAIRRSIMPPDPSVLER</sequence>
<keyword evidence="1" id="KW-0805">Transcription regulation</keyword>
<dbReference type="PROSITE" id="PS00356">
    <property type="entry name" value="HTH_LACI_1"/>
    <property type="match status" value="1"/>
</dbReference>
<dbReference type="EMBL" id="JAFEJT020000026">
    <property type="protein sequence ID" value="MCH9276065.1"/>
    <property type="molecule type" value="Genomic_DNA"/>
</dbReference>
<evidence type="ECO:0000256" key="3">
    <source>
        <dbReference type="ARBA" id="ARBA00023163"/>
    </source>
</evidence>
<reference evidence="5 6" key="1">
    <citation type="journal article" date="2021" name="Environ. Microbiol.">
        <title>Genetic insights into the dark matter of the mammalian gut microbiota through targeted genome reconstruction.</title>
        <authorList>
            <person name="Lugli G.A."/>
            <person name="Alessandri G."/>
            <person name="Milani C."/>
            <person name="Viappiani A."/>
            <person name="Fontana F."/>
            <person name="Tarracchini C."/>
            <person name="Mancabelli L."/>
            <person name="Argentini C."/>
            <person name="Ruiz L."/>
            <person name="Margolles A."/>
            <person name="van Sinderen D."/>
            <person name="Turroni F."/>
            <person name="Ventura M."/>
        </authorList>
    </citation>
    <scope>NUCLEOTIDE SEQUENCE [LARGE SCALE GENOMIC DNA]</scope>
    <source>
        <strain evidence="5 6">MA1</strain>
    </source>
</reference>
<keyword evidence="6" id="KW-1185">Reference proteome</keyword>
<keyword evidence="3" id="KW-0804">Transcription</keyword>
<dbReference type="SUPFAM" id="SSF47413">
    <property type="entry name" value="lambda repressor-like DNA-binding domains"/>
    <property type="match status" value="1"/>
</dbReference>
<gene>
    <name evidence="5" type="ORF">JS533_007235</name>
</gene>
<evidence type="ECO:0000256" key="2">
    <source>
        <dbReference type="ARBA" id="ARBA00023125"/>
    </source>
</evidence>
<dbReference type="InterPro" id="IPR000843">
    <property type="entry name" value="HTH_LacI"/>
</dbReference>
<dbReference type="PANTHER" id="PTHR30146:SF153">
    <property type="entry name" value="LACTOSE OPERON REPRESSOR"/>
    <property type="match status" value="1"/>
</dbReference>
<dbReference type="Gene3D" id="3.40.50.2300">
    <property type="match status" value="2"/>
</dbReference>
<feature type="domain" description="HTH lacI-type" evidence="4">
    <location>
        <begin position="37"/>
        <end position="91"/>
    </location>
</feature>
<dbReference type="RefSeq" id="WP_241513768.1">
    <property type="nucleotide sequence ID" value="NZ_JAFEJT020000026.1"/>
</dbReference>
<name>A0ABS9VW77_9BIFI</name>
<evidence type="ECO:0000259" key="4">
    <source>
        <dbReference type="PROSITE" id="PS50932"/>
    </source>
</evidence>
<evidence type="ECO:0000313" key="6">
    <source>
        <dbReference type="Proteomes" id="UP000710815"/>
    </source>
</evidence>
<accession>A0ABS9VW77</accession>
<dbReference type="CDD" id="cd01392">
    <property type="entry name" value="HTH_LacI"/>
    <property type="match status" value="1"/>
</dbReference>
<dbReference type="PROSITE" id="PS50932">
    <property type="entry name" value="HTH_LACI_2"/>
    <property type="match status" value="1"/>
</dbReference>
<dbReference type="Proteomes" id="UP000710815">
    <property type="component" value="Unassembled WGS sequence"/>
</dbReference>
<dbReference type="Gene3D" id="1.10.260.40">
    <property type="entry name" value="lambda repressor-like DNA-binding domains"/>
    <property type="match status" value="1"/>
</dbReference>
<comment type="caution">
    <text evidence="5">The sequence shown here is derived from an EMBL/GenBank/DDBJ whole genome shotgun (WGS) entry which is preliminary data.</text>
</comment>
<dbReference type="Pfam" id="PF00356">
    <property type="entry name" value="LacI"/>
    <property type="match status" value="1"/>
</dbReference>
<dbReference type="SUPFAM" id="SSF53822">
    <property type="entry name" value="Periplasmic binding protein-like I"/>
    <property type="match status" value="1"/>
</dbReference>
<dbReference type="SMART" id="SM00354">
    <property type="entry name" value="HTH_LACI"/>
    <property type="match status" value="1"/>
</dbReference>
<evidence type="ECO:0000313" key="5">
    <source>
        <dbReference type="EMBL" id="MCH9276065.1"/>
    </source>
</evidence>
<dbReference type="CDD" id="cd06267">
    <property type="entry name" value="PBP1_LacI_sugar_binding-like"/>
    <property type="match status" value="1"/>
</dbReference>
<keyword evidence="2" id="KW-0238">DNA-binding</keyword>
<reference evidence="5 6" key="2">
    <citation type="journal article" date="2021" name="Syst. Appl. Microbiol.">
        <title>Phylogenetic classification of ten novel species belonging to the genus Bifidobacterium comprising B. phasiani sp. nov., B. pongonis sp. nov., B. saguinibicoloris sp. nov., B. colobi sp. nov., B. simiiventris sp. nov., B. santillanense sp. nov., B. miconis sp. nov., B. amazonense sp. nov., B. pluvialisilvae sp. nov., and B. miconisargentati sp. nov.</title>
        <authorList>
            <person name="Lugli G.A."/>
            <person name="Calvete-Torre I."/>
            <person name="Alessandri G."/>
            <person name="Milani C."/>
            <person name="Turroni F."/>
            <person name="Laiolo P."/>
            <person name="Ossiprandi M.C."/>
            <person name="Margolles A."/>
            <person name="Ruiz L."/>
            <person name="Ventura M."/>
        </authorList>
    </citation>
    <scope>NUCLEOTIDE SEQUENCE [LARGE SCALE GENOMIC DNA]</scope>
    <source>
        <strain evidence="5 6">MA1</strain>
    </source>
</reference>
<dbReference type="PANTHER" id="PTHR30146">
    <property type="entry name" value="LACI-RELATED TRANSCRIPTIONAL REPRESSOR"/>
    <property type="match status" value="1"/>
</dbReference>
<dbReference type="InterPro" id="IPR028082">
    <property type="entry name" value="Peripla_BP_I"/>
</dbReference>
<proteinExistence type="predicted"/>
<protein>
    <submittedName>
        <fullName evidence="5">LacI family transcriptional regulator</fullName>
    </submittedName>
</protein>
<dbReference type="InterPro" id="IPR046335">
    <property type="entry name" value="LacI/GalR-like_sensor"/>
</dbReference>
<dbReference type="InterPro" id="IPR010982">
    <property type="entry name" value="Lambda_DNA-bd_dom_sf"/>
</dbReference>
<evidence type="ECO:0000256" key="1">
    <source>
        <dbReference type="ARBA" id="ARBA00023015"/>
    </source>
</evidence>
<organism evidence="5 6">
    <name type="scientific">Bifidobacterium amazonense</name>
    <dbReference type="NCBI Taxonomy" id="2809027"/>
    <lineage>
        <taxon>Bacteria</taxon>
        <taxon>Bacillati</taxon>
        <taxon>Actinomycetota</taxon>
        <taxon>Actinomycetes</taxon>
        <taxon>Bifidobacteriales</taxon>
        <taxon>Bifidobacteriaceae</taxon>
        <taxon>Bifidobacterium</taxon>
    </lineage>
</organism>